<dbReference type="SUPFAM" id="SSF161098">
    <property type="entry name" value="MetI-like"/>
    <property type="match status" value="1"/>
</dbReference>
<dbReference type="Proteomes" id="UP000593601">
    <property type="component" value="Chromosome"/>
</dbReference>
<feature type="transmembrane region" description="Helical" evidence="7">
    <location>
        <begin position="188"/>
        <end position="210"/>
    </location>
</feature>
<organism evidence="9 10">
    <name type="scientific">Blautia liquoris</name>
    <dbReference type="NCBI Taxonomy" id="2779518"/>
    <lineage>
        <taxon>Bacteria</taxon>
        <taxon>Bacillati</taxon>
        <taxon>Bacillota</taxon>
        <taxon>Clostridia</taxon>
        <taxon>Lachnospirales</taxon>
        <taxon>Lachnospiraceae</taxon>
        <taxon>Blautia</taxon>
    </lineage>
</organism>
<name>A0A7M2RHC1_9FIRM</name>
<dbReference type="GO" id="GO:0005886">
    <property type="term" value="C:plasma membrane"/>
    <property type="evidence" value="ECO:0007669"/>
    <property type="project" value="UniProtKB-SubCell"/>
</dbReference>
<dbReference type="InterPro" id="IPR035906">
    <property type="entry name" value="MetI-like_sf"/>
</dbReference>
<dbReference type="Gene3D" id="1.10.3720.10">
    <property type="entry name" value="MetI-like"/>
    <property type="match status" value="1"/>
</dbReference>
<accession>A0A7M2RHC1</accession>
<proteinExistence type="inferred from homology"/>
<evidence type="ECO:0000256" key="6">
    <source>
        <dbReference type="ARBA" id="ARBA00023136"/>
    </source>
</evidence>
<dbReference type="PANTHER" id="PTHR43744">
    <property type="entry name" value="ABC TRANSPORTER PERMEASE PROTEIN MG189-RELATED-RELATED"/>
    <property type="match status" value="1"/>
</dbReference>
<dbReference type="PROSITE" id="PS50928">
    <property type="entry name" value="ABC_TM1"/>
    <property type="match status" value="1"/>
</dbReference>
<keyword evidence="2 7" id="KW-0813">Transport</keyword>
<keyword evidence="3" id="KW-1003">Cell membrane</keyword>
<evidence type="ECO:0000256" key="1">
    <source>
        <dbReference type="ARBA" id="ARBA00004651"/>
    </source>
</evidence>
<dbReference type="KEGG" id="bliq:INP51_01795"/>
<dbReference type="RefSeq" id="WP_193736053.1">
    <property type="nucleotide sequence ID" value="NZ_CP063304.1"/>
</dbReference>
<feature type="transmembrane region" description="Helical" evidence="7">
    <location>
        <begin position="147"/>
        <end position="167"/>
    </location>
</feature>
<feature type="transmembrane region" description="Helical" evidence="7">
    <location>
        <begin position="262"/>
        <end position="281"/>
    </location>
</feature>
<keyword evidence="10" id="KW-1185">Reference proteome</keyword>
<gene>
    <name evidence="9" type="ORF">INP51_01795</name>
</gene>
<dbReference type="AlphaFoldDB" id="A0A7M2RHC1"/>
<evidence type="ECO:0000256" key="5">
    <source>
        <dbReference type="ARBA" id="ARBA00022989"/>
    </source>
</evidence>
<dbReference type="InterPro" id="IPR000515">
    <property type="entry name" value="MetI-like"/>
</dbReference>
<protein>
    <submittedName>
        <fullName evidence="9">Carbohydrate ABC transporter permease</fullName>
    </submittedName>
</protein>
<feature type="domain" description="ABC transmembrane type-1" evidence="8">
    <location>
        <begin position="80"/>
        <end position="281"/>
    </location>
</feature>
<feature type="transmembrane region" description="Helical" evidence="7">
    <location>
        <begin position="84"/>
        <end position="104"/>
    </location>
</feature>
<evidence type="ECO:0000256" key="3">
    <source>
        <dbReference type="ARBA" id="ARBA00022475"/>
    </source>
</evidence>
<evidence type="ECO:0000313" key="9">
    <source>
        <dbReference type="EMBL" id="QOV19733.1"/>
    </source>
</evidence>
<evidence type="ECO:0000256" key="2">
    <source>
        <dbReference type="ARBA" id="ARBA00022448"/>
    </source>
</evidence>
<keyword evidence="4 7" id="KW-0812">Transmembrane</keyword>
<dbReference type="CDD" id="cd06261">
    <property type="entry name" value="TM_PBP2"/>
    <property type="match status" value="1"/>
</dbReference>
<dbReference type="Pfam" id="PF00528">
    <property type="entry name" value="BPD_transp_1"/>
    <property type="match status" value="1"/>
</dbReference>
<comment type="similarity">
    <text evidence="7">Belongs to the binding-protein-dependent transport system permease family.</text>
</comment>
<evidence type="ECO:0000256" key="7">
    <source>
        <dbReference type="RuleBase" id="RU363032"/>
    </source>
</evidence>
<dbReference type="EMBL" id="CP063304">
    <property type="protein sequence ID" value="QOV19733.1"/>
    <property type="molecule type" value="Genomic_DNA"/>
</dbReference>
<dbReference type="GO" id="GO:0055085">
    <property type="term" value="P:transmembrane transport"/>
    <property type="evidence" value="ECO:0007669"/>
    <property type="project" value="InterPro"/>
</dbReference>
<dbReference type="PANTHER" id="PTHR43744:SF9">
    <property type="entry name" value="POLYGALACTURONAN_RHAMNOGALACTURONAN TRANSPORT SYSTEM PERMEASE PROTEIN YTCP"/>
    <property type="match status" value="1"/>
</dbReference>
<evidence type="ECO:0000313" key="10">
    <source>
        <dbReference type="Proteomes" id="UP000593601"/>
    </source>
</evidence>
<keyword evidence="6 7" id="KW-0472">Membrane</keyword>
<evidence type="ECO:0000256" key="4">
    <source>
        <dbReference type="ARBA" id="ARBA00022692"/>
    </source>
</evidence>
<feature type="transmembrane region" description="Helical" evidence="7">
    <location>
        <begin position="116"/>
        <end position="135"/>
    </location>
</feature>
<evidence type="ECO:0000259" key="8">
    <source>
        <dbReference type="PROSITE" id="PS50928"/>
    </source>
</evidence>
<reference evidence="9 10" key="1">
    <citation type="submission" date="2020-10" db="EMBL/GenBank/DDBJ databases">
        <title>Blautia liquoris sp.nov., isolated from the mud in a fermentation cellar used for the production of Chinese strong-flavoured liquor.</title>
        <authorList>
            <person name="Lu L."/>
        </authorList>
    </citation>
    <scope>NUCLEOTIDE SEQUENCE [LARGE SCALE GENOMIC DNA]</scope>
    <source>
        <strain evidence="9 10">LZLJ-3</strain>
    </source>
</reference>
<comment type="subcellular location">
    <subcellularLocation>
        <location evidence="1 7">Cell membrane</location>
        <topology evidence="1 7">Multi-pass membrane protein</topology>
    </subcellularLocation>
</comment>
<feature type="transmembrane region" description="Helical" evidence="7">
    <location>
        <begin position="21"/>
        <end position="39"/>
    </location>
</feature>
<sequence length="296" mass="33072">MKKNKKIKVSLPERIFQCVNYVLLLILAVVCIYPMWHVLMASFSKPNKIIRHQGALIKPLGFSIQAYKQVLSNPNILSGYKNTLIILVSGVIVCLFMTSLGAYVLSRKNLMWKKPITIFIMITMFISGGLIPFYLNLKSLHLTNTLAGIVVPFMINTYNMIILRTAFESIPDSLIDAAEIDGASHLKILTSIVLPLSKPTLSVMVLYYGVEKWNGWFWASAILRDRNLLPLQVILREILLSSTQSMQAGGIGGDTEAIGMTIRYATIIVATVPILLVYPFIQKYFTKGVMIGAVKE</sequence>
<keyword evidence="5 7" id="KW-1133">Transmembrane helix</keyword>